<evidence type="ECO:0000256" key="9">
    <source>
        <dbReference type="ARBA" id="ARBA00022801"/>
    </source>
</evidence>
<dbReference type="Proteomes" id="UP000688137">
    <property type="component" value="Unassembled WGS sequence"/>
</dbReference>
<evidence type="ECO:0000256" key="3">
    <source>
        <dbReference type="ARBA" id="ARBA00009636"/>
    </source>
</evidence>
<evidence type="ECO:0008006" key="19">
    <source>
        <dbReference type="Google" id="ProtNLM"/>
    </source>
</evidence>
<keyword evidence="10" id="KW-0460">Magnesium</keyword>
<dbReference type="Pfam" id="PF03953">
    <property type="entry name" value="Tubulin_C"/>
    <property type="match status" value="1"/>
</dbReference>
<dbReference type="CDD" id="cd02186">
    <property type="entry name" value="alpha_tubulin"/>
    <property type="match status" value="1"/>
</dbReference>
<comment type="subcellular location">
    <subcellularLocation>
        <location evidence="2">Cytoplasm</location>
        <location evidence="2">Cytoskeleton</location>
    </subcellularLocation>
</comment>
<evidence type="ECO:0000259" key="16">
    <source>
        <dbReference type="SMART" id="SM00865"/>
    </source>
</evidence>
<evidence type="ECO:0000256" key="2">
    <source>
        <dbReference type="ARBA" id="ARBA00004245"/>
    </source>
</evidence>
<keyword evidence="6" id="KW-0493">Microtubule</keyword>
<evidence type="ECO:0000256" key="13">
    <source>
        <dbReference type="ARBA" id="ARBA00034296"/>
    </source>
</evidence>
<evidence type="ECO:0000256" key="5">
    <source>
        <dbReference type="ARBA" id="ARBA00022490"/>
    </source>
</evidence>
<dbReference type="GO" id="GO:0007017">
    <property type="term" value="P:microtubule-based process"/>
    <property type="evidence" value="ECO:0007669"/>
    <property type="project" value="InterPro"/>
</dbReference>
<proteinExistence type="inferred from homology"/>
<evidence type="ECO:0000256" key="14">
    <source>
        <dbReference type="ARBA" id="ARBA00049117"/>
    </source>
</evidence>
<dbReference type="PANTHER" id="PTHR11588">
    <property type="entry name" value="TUBULIN"/>
    <property type="match status" value="1"/>
</dbReference>
<evidence type="ECO:0000256" key="6">
    <source>
        <dbReference type="ARBA" id="ARBA00022701"/>
    </source>
</evidence>
<evidence type="ECO:0000313" key="17">
    <source>
        <dbReference type="EMBL" id="CAD8108308.1"/>
    </source>
</evidence>
<dbReference type="GO" id="GO:0016787">
    <property type="term" value="F:hydrolase activity"/>
    <property type="evidence" value="ECO:0007669"/>
    <property type="project" value="UniProtKB-KW"/>
</dbReference>
<dbReference type="SMART" id="SM00864">
    <property type="entry name" value="Tubulin"/>
    <property type="match status" value="1"/>
</dbReference>
<evidence type="ECO:0000256" key="7">
    <source>
        <dbReference type="ARBA" id="ARBA00022723"/>
    </source>
</evidence>
<dbReference type="SMART" id="SM00865">
    <property type="entry name" value="Tubulin_C"/>
    <property type="match status" value="1"/>
</dbReference>
<evidence type="ECO:0000256" key="1">
    <source>
        <dbReference type="ARBA" id="ARBA00001946"/>
    </source>
</evidence>
<dbReference type="AlphaFoldDB" id="A0A8S1Q0E1"/>
<evidence type="ECO:0000256" key="8">
    <source>
        <dbReference type="ARBA" id="ARBA00022741"/>
    </source>
</evidence>
<dbReference type="Pfam" id="PF00091">
    <property type="entry name" value="Tubulin"/>
    <property type="match status" value="1"/>
</dbReference>
<evidence type="ECO:0000256" key="11">
    <source>
        <dbReference type="ARBA" id="ARBA00023134"/>
    </source>
</evidence>
<dbReference type="InterPro" id="IPR003008">
    <property type="entry name" value="Tubulin_FtsZ_GTPase"/>
</dbReference>
<dbReference type="InterPro" id="IPR000217">
    <property type="entry name" value="Tubulin"/>
</dbReference>
<comment type="function">
    <text evidence="13">Tubulin is the major constituent of microtubules, a cylinder consisting of laterally associated linear protofilaments composed of alpha- and beta-tubulin heterodimers. Microtubules grow by the addition of GTP-tubulin dimers to the microtubule end, where a stabilizing cap forms. Below the cap, tubulin dimers are in GDP-bound state, owing to GTPase activity of alpha-tubulin.</text>
</comment>
<comment type="subunit">
    <text evidence="4">Dimer of alpha and beta chains. A typical microtubule is a hollow water-filled tube with an outer diameter of 25 nm and an inner diameter of 15 nM. Alpha-beta heterodimers associate head-to-tail to form protofilaments running lengthwise along the microtubule wall with the beta-tubulin subunit facing the microtubule plus end conferring a structural polarity. Microtubules usually have 13 protofilaments but different protofilament numbers can be found in some organisms and specialized cells.</text>
</comment>
<dbReference type="PROSITE" id="PS00227">
    <property type="entry name" value="TUBULIN"/>
    <property type="match status" value="1"/>
</dbReference>
<evidence type="ECO:0000313" key="18">
    <source>
        <dbReference type="Proteomes" id="UP000688137"/>
    </source>
</evidence>
<comment type="cofactor">
    <cofactor evidence="1">
        <name>Mg(2+)</name>
        <dbReference type="ChEBI" id="CHEBI:18420"/>
    </cofactor>
</comment>
<dbReference type="GO" id="GO:0005525">
    <property type="term" value="F:GTP binding"/>
    <property type="evidence" value="ECO:0007669"/>
    <property type="project" value="UniProtKB-KW"/>
</dbReference>
<keyword evidence="7" id="KW-0479">Metal-binding</keyword>
<evidence type="ECO:0000259" key="15">
    <source>
        <dbReference type="SMART" id="SM00864"/>
    </source>
</evidence>
<keyword evidence="5" id="KW-0963">Cytoplasm</keyword>
<keyword evidence="12" id="KW-0206">Cytoskeleton</keyword>
<comment type="similarity">
    <text evidence="3">Belongs to the tubulin family.</text>
</comment>
<dbReference type="FunFam" id="3.40.50.1440:FF:000011">
    <property type="entry name" value="Tubulin alpha chain"/>
    <property type="match status" value="1"/>
</dbReference>
<evidence type="ECO:0000256" key="4">
    <source>
        <dbReference type="ARBA" id="ARBA00011747"/>
    </source>
</evidence>
<dbReference type="InterPro" id="IPR018316">
    <property type="entry name" value="Tubulin/FtsZ_2-layer-sand-dom"/>
</dbReference>
<accession>A0A8S1Q0E1</accession>
<evidence type="ECO:0000256" key="10">
    <source>
        <dbReference type="ARBA" id="ARBA00022842"/>
    </source>
</evidence>
<comment type="catalytic activity">
    <reaction evidence="14">
        <text>GTP + H2O = GDP + phosphate + H(+)</text>
        <dbReference type="Rhea" id="RHEA:19669"/>
        <dbReference type="ChEBI" id="CHEBI:15377"/>
        <dbReference type="ChEBI" id="CHEBI:15378"/>
        <dbReference type="ChEBI" id="CHEBI:37565"/>
        <dbReference type="ChEBI" id="CHEBI:43474"/>
        <dbReference type="ChEBI" id="CHEBI:58189"/>
    </reaction>
    <physiologicalReaction direction="left-to-right" evidence="14">
        <dbReference type="Rhea" id="RHEA:19670"/>
    </physiologicalReaction>
</comment>
<keyword evidence="11" id="KW-0342">GTP-binding</keyword>
<keyword evidence="8" id="KW-0547">Nucleotide-binding</keyword>
<dbReference type="GO" id="GO:0046872">
    <property type="term" value="F:metal ion binding"/>
    <property type="evidence" value="ECO:0007669"/>
    <property type="project" value="UniProtKB-KW"/>
</dbReference>
<sequence>MKEIITIQVGQGGIYNYQLNSTQPLFIEIKQSYLYHINISNVDFLDEIFVLVLQVGNACWELFCLEHQIQSNGQVINQQVIEKDDKLRTFFSESDHQKLVPRSLLVDLEPTLIDQVKTGKFKEMFSLEQFVSGKEGTANNFGRGHYSYGKEYVDICLERIRKLADNCSSIQGFMMFNSVGGGTGSGLGTLLLEKLSVDYCKKSRLCINIHPSQETSVSMVEPYNSIFATQSQLEYTDVCITMDNQAIYDICKNKLNIETPKYSNLNRIIAQVISSITCSMRFDGGLFTDLTEFQTRLIPYPQLKFLICSYAPIISRQNIDNVQLSTDEISKLALDTANMMAKCDPRQMEYFSCSILFRGDNIPRDVSHSIYELKKQQTIRFVDWCPSGFQVGVDYRDIYTLPEEDLYNNQRSACAIANTTAMSQFFSNLCQKFDLMFAKRAFVDQFVKEGMEEAQFVEAREILANLQNDYQEACVGIFENDQEENTTL</sequence>
<organism evidence="17 18">
    <name type="scientific">Paramecium primaurelia</name>
    <dbReference type="NCBI Taxonomy" id="5886"/>
    <lineage>
        <taxon>Eukaryota</taxon>
        <taxon>Sar</taxon>
        <taxon>Alveolata</taxon>
        <taxon>Ciliophora</taxon>
        <taxon>Intramacronucleata</taxon>
        <taxon>Oligohymenophorea</taxon>
        <taxon>Peniculida</taxon>
        <taxon>Parameciidae</taxon>
        <taxon>Paramecium</taxon>
    </lineage>
</organism>
<evidence type="ECO:0000256" key="12">
    <source>
        <dbReference type="ARBA" id="ARBA00023212"/>
    </source>
</evidence>
<feature type="domain" description="Tubulin/FtsZ 2-layer sandwich" evidence="16">
    <location>
        <begin position="286"/>
        <end position="431"/>
    </location>
</feature>
<name>A0A8S1Q0E1_PARPR</name>
<keyword evidence="9" id="KW-0378">Hydrolase</keyword>
<dbReference type="EMBL" id="CAJJDM010000139">
    <property type="protein sequence ID" value="CAD8108308.1"/>
    <property type="molecule type" value="Genomic_DNA"/>
</dbReference>
<comment type="caution">
    <text evidence="17">The sequence shown here is derived from an EMBL/GenBank/DDBJ whole genome shotgun (WGS) entry which is preliminary data.</text>
</comment>
<dbReference type="InterPro" id="IPR017975">
    <property type="entry name" value="Tubulin_CS"/>
</dbReference>
<protein>
    <recommendedName>
        <fullName evidence="19">Tubulin alpha chain</fullName>
    </recommendedName>
</protein>
<dbReference type="GO" id="GO:0005874">
    <property type="term" value="C:microtubule"/>
    <property type="evidence" value="ECO:0007669"/>
    <property type="project" value="UniProtKB-KW"/>
</dbReference>
<feature type="domain" description="Tubulin/FtsZ GTPase" evidence="15">
    <location>
        <begin position="87"/>
        <end position="284"/>
    </location>
</feature>
<keyword evidence="18" id="KW-1185">Reference proteome</keyword>
<gene>
    <name evidence="17" type="ORF">PPRIM_AZ9-3.1.T1360117</name>
</gene>
<reference evidence="17" key="1">
    <citation type="submission" date="2021-01" db="EMBL/GenBank/DDBJ databases">
        <authorList>
            <consortium name="Genoscope - CEA"/>
            <person name="William W."/>
        </authorList>
    </citation>
    <scope>NUCLEOTIDE SEQUENCE</scope>
</reference>